<comment type="subcellular location">
    <subcellularLocation>
        <location evidence="1">Mitochondrion membrane</location>
        <topology evidence="1">Multi-pass membrane protein</topology>
    </subcellularLocation>
</comment>
<keyword evidence="3 10" id="KW-0813">Transport</keyword>
<reference evidence="11 12" key="1">
    <citation type="submission" date="2017-06" db="EMBL/GenBank/DDBJ databases">
        <title>Global population genomics of the pathogenic fungus Cryptococcus neoformans var. grubii.</title>
        <authorList>
            <person name="Cuomo C."/>
            <person name="Litvintseva A."/>
            <person name="Chen Y."/>
            <person name="Young S."/>
            <person name="Zeng Q."/>
            <person name="Chapman S."/>
            <person name="Gujja S."/>
            <person name="Saif S."/>
            <person name="Birren B."/>
        </authorList>
    </citation>
    <scope>NUCLEOTIDE SEQUENCE [LARGE SCALE GENOMIC DNA]</scope>
    <source>
        <strain evidence="11 12">Tu259-1</strain>
    </source>
</reference>
<dbReference type="Gene3D" id="1.50.40.10">
    <property type="entry name" value="Mitochondrial carrier domain"/>
    <property type="match status" value="1"/>
</dbReference>
<accession>A0A854QAS1</accession>
<evidence type="ECO:0000256" key="5">
    <source>
        <dbReference type="ARBA" id="ARBA00022737"/>
    </source>
</evidence>
<comment type="caution">
    <text evidence="11">The sequence shown here is derived from an EMBL/GenBank/DDBJ whole genome shotgun (WGS) entry which is preliminary data.</text>
</comment>
<gene>
    <name evidence="11" type="ORF">C361_06836</name>
</gene>
<evidence type="ECO:0000256" key="4">
    <source>
        <dbReference type="ARBA" id="ARBA00022692"/>
    </source>
</evidence>
<keyword evidence="8 9" id="KW-0472">Membrane</keyword>
<dbReference type="SUPFAM" id="SSF103506">
    <property type="entry name" value="Mitochondrial carrier"/>
    <property type="match status" value="1"/>
</dbReference>
<dbReference type="InterPro" id="IPR018108">
    <property type="entry name" value="MCP_transmembrane"/>
</dbReference>
<keyword evidence="5" id="KW-0677">Repeat</keyword>
<keyword evidence="7" id="KW-0496">Mitochondrion</keyword>
<dbReference type="PRINTS" id="PR00926">
    <property type="entry name" value="MITOCARRIER"/>
</dbReference>
<evidence type="ECO:0000256" key="7">
    <source>
        <dbReference type="ARBA" id="ARBA00023128"/>
    </source>
</evidence>
<dbReference type="Proteomes" id="UP000199727">
    <property type="component" value="Unassembled WGS sequence"/>
</dbReference>
<evidence type="ECO:0000256" key="2">
    <source>
        <dbReference type="ARBA" id="ARBA00006375"/>
    </source>
</evidence>
<dbReference type="GO" id="GO:0031966">
    <property type="term" value="C:mitochondrial membrane"/>
    <property type="evidence" value="ECO:0007669"/>
    <property type="project" value="UniProtKB-SubCell"/>
</dbReference>
<dbReference type="Pfam" id="PF00153">
    <property type="entry name" value="Mito_carr"/>
    <property type="match status" value="3"/>
</dbReference>
<dbReference type="PANTHER" id="PTHR45788">
    <property type="entry name" value="SUCCINATE/FUMARATE MITOCHONDRIAL TRANSPORTER-RELATED"/>
    <property type="match status" value="1"/>
</dbReference>
<evidence type="ECO:0000256" key="6">
    <source>
        <dbReference type="ARBA" id="ARBA00022989"/>
    </source>
</evidence>
<evidence type="ECO:0000256" key="3">
    <source>
        <dbReference type="ARBA" id="ARBA00022448"/>
    </source>
</evidence>
<evidence type="ECO:0000313" key="11">
    <source>
        <dbReference type="EMBL" id="OXG10800.1"/>
    </source>
</evidence>
<keyword evidence="6" id="KW-1133">Transmembrane helix</keyword>
<protein>
    <submittedName>
        <fullName evidence="11">Solute carrier family 25 (Mitochondrial citrate transporter), member 1</fullName>
    </submittedName>
</protein>
<evidence type="ECO:0000256" key="1">
    <source>
        <dbReference type="ARBA" id="ARBA00004225"/>
    </source>
</evidence>
<feature type="repeat" description="Solcar" evidence="9">
    <location>
        <begin position="109"/>
        <end position="195"/>
    </location>
</feature>
<dbReference type="AlphaFoldDB" id="A0A854QAS1"/>
<comment type="similarity">
    <text evidence="2 10">Belongs to the mitochondrial carrier (TC 2.A.29) family.</text>
</comment>
<dbReference type="InterPro" id="IPR023395">
    <property type="entry name" value="MCP_dom_sf"/>
</dbReference>
<dbReference type="GO" id="GO:0071913">
    <property type="term" value="F:citrate secondary active transmembrane transporter activity"/>
    <property type="evidence" value="ECO:0007669"/>
    <property type="project" value="TreeGrafter"/>
</dbReference>
<dbReference type="InterPro" id="IPR002067">
    <property type="entry name" value="MCP"/>
</dbReference>
<feature type="repeat" description="Solcar" evidence="9">
    <location>
        <begin position="11"/>
        <end position="98"/>
    </location>
</feature>
<evidence type="ECO:0000256" key="8">
    <source>
        <dbReference type="ARBA" id="ARBA00023136"/>
    </source>
</evidence>
<dbReference type="FunFam" id="1.50.40.10:FF:000007">
    <property type="entry name" value="Mitochondrial tricarboxylate transport protein-like"/>
    <property type="match status" value="1"/>
</dbReference>
<keyword evidence="4 9" id="KW-0812">Transmembrane</keyword>
<proteinExistence type="inferred from homology"/>
<feature type="repeat" description="Solcar" evidence="9">
    <location>
        <begin position="206"/>
        <end position="292"/>
    </location>
</feature>
<organism evidence="11 12">
    <name type="scientific">Cryptococcus neoformans Tu259-1</name>
    <dbReference type="NCBI Taxonomy" id="1230072"/>
    <lineage>
        <taxon>Eukaryota</taxon>
        <taxon>Fungi</taxon>
        <taxon>Dikarya</taxon>
        <taxon>Basidiomycota</taxon>
        <taxon>Agaricomycotina</taxon>
        <taxon>Tremellomycetes</taxon>
        <taxon>Tremellales</taxon>
        <taxon>Cryptococcaceae</taxon>
        <taxon>Cryptococcus</taxon>
        <taxon>Cryptococcus neoformans species complex</taxon>
    </lineage>
</organism>
<evidence type="ECO:0000313" key="12">
    <source>
        <dbReference type="Proteomes" id="UP000199727"/>
    </source>
</evidence>
<name>A0A854QAS1_CRYNE</name>
<evidence type="ECO:0000256" key="10">
    <source>
        <dbReference type="RuleBase" id="RU000488"/>
    </source>
</evidence>
<dbReference type="EMBL" id="AMKT01000101">
    <property type="protein sequence ID" value="OXG10800.1"/>
    <property type="molecule type" value="Genomic_DNA"/>
</dbReference>
<dbReference type="GO" id="GO:0006843">
    <property type="term" value="P:mitochondrial citrate transmembrane transport"/>
    <property type="evidence" value="ECO:0007669"/>
    <property type="project" value="TreeGrafter"/>
</dbReference>
<dbReference type="PROSITE" id="PS50920">
    <property type="entry name" value="SOLCAR"/>
    <property type="match status" value="3"/>
</dbReference>
<dbReference type="PANTHER" id="PTHR45788:SF4">
    <property type="entry name" value="TRICARBOXYLATE TRANSPORT PROTEIN, MITOCHONDRIAL"/>
    <property type="match status" value="1"/>
</dbReference>
<sequence length="297" mass="31957">MSAQAKGKAKEKPIASLLAGATAGGVEAFITFPLESVKTQLQFGALDGGKPLTPYQALRSTIQQRGVHGLYAGCTAVVIGNAVKAGVRFTTYDQFKSLLKDDEGKLTAPRSMLAGLGAGMSEAIIAVTPSETIKTKMIEDSKLAQPRYQGLVHGVQTIIKEEGYRGVYRGVGPVMLRQGANSAVRFSSYSTLKQLAQGSAVPGEDMPGWMTFGIGATAGVITVYSTMPFDVVKTRMQSIHAKQEYRNAFHCAFRIFKEEGVFKFWKGTVPRLGRLVMSGGIIFTVYEKTYPLVAAVL</sequence>
<dbReference type="InterPro" id="IPR049563">
    <property type="entry name" value="TXTP-like"/>
</dbReference>
<evidence type="ECO:0000256" key="9">
    <source>
        <dbReference type="PROSITE-ProRule" id="PRU00282"/>
    </source>
</evidence>
<dbReference type="OrthoDB" id="44467at2759"/>